<feature type="non-terminal residue" evidence="1">
    <location>
        <position position="1"/>
    </location>
</feature>
<accession>X1FTR5</accession>
<gene>
    <name evidence="1" type="ORF">S03H2_33417</name>
</gene>
<comment type="caution">
    <text evidence="1">The sequence shown here is derived from an EMBL/GenBank/DDBJ whole genome shotgun (WGS) entry which is preliminary data.</text>
</comment>
<reference evidence="1" key="1">
    <citation type="journal article" date="2014" name="Front. Microbiol.">
        <title>High frequency of phylogenetically diverse reductive dehalogenase-homologous genes in deep subseafloor sedimentary metagenomes.</title>
        <authorList>
            <person name="Kawai M."/>
            <person name="Futagami T."/>
            <person name="Toyoda A."/>
            <person name="Takaki Y."/>
            <person name="Nishi S."/>
            <person name="Hori S."/>
            <person name="Arai W."/>
            <person name="Tsubouchi T."/>
            <person name="Morono Y."/>
            <person name="Uchiyama I."/>
            <person name="Ito T."/>
            <person name="Fujiyama A."/>
            <person name="Inagaki F."/>
            <person name="Takami H."/>
        </authorList>
    </citation>
    <scope>NUCLEOTIDE SEQUENCE</scope>
    <source>
        <strain evidence="1">Expedition CK06-06</strain>
    </source>
</reference>
<protein>
    <submittedName>
        <fullName evidence="1">Uncharacterized protein</fullName>
    </submittedName>
</protein>
<dbReference type="AlphaFoldDB" id="X1FTR5"/>
<proteinExistence type="predicted"/>
<organism evidence="1">
    <name type="scientific">marine sediment metagenome</name>
    <dbReference type="NCBI Taxonomy" id="412755"/>
    <lineage>
        <taxon>unclassified sequences</taxon>
        <taxon>metagenomes</taxon>
        <taxon>ecological metagenomes</taxon>
    </lineage>
</organism>
<evidence type="ECO:0000313" key="1">
    <source>
        <dbReference type="EMBL" id="GAH48392.1"/>
    </source>
</evidence>
<dbReference type="EMBL" id="BARU01020338">
    <property type="protein sequence ID" value="GAH48392.1"/>
    <property type="molecule type" value="Genomic_DNA"/>
</dbReference>
<name>X1FTR5_9ZZZZ</name>
<sequence>TGNEQDRKFAAKYEGNQLGVINFQTLRNTGWRPAAETRESTDPLFWYTYKVFIGQKQFLGDSEYGRLSVKLYKISDKAEVGLQLEGHDDPIPKTISVPNKRVGKQDFPGLPTFYIAVREANFEEGWVAFSIFTTR</sequence>